<evidence type="ECO:0000313" key="3">
    <source>
        <dbReference type="Proteomes" id="UP001369736"/>
    </source>
</evidence>
<feature type="transmembrane region" description="Helical" evidence="1">
    <location>
        <begin position="12"/>
        <end position="35"/>
    </location>
</feature>
<evidence type="ECO:0000313" key="2">
    <source>
        <dbReference type="EMBL" id="MEJ2861972.1"/>
    </source>
</evidence>
<feature type="transmembrane region" description="Helical" evidence="1">
    <location>
        <begin position="47"/>
        <end position="68"/>
    </location>
</feature>
<dbReference type="EMBL" id="JBBEGM010000004">
    <property type="protein sequence ID" value="MEJ2861972.1"/>
    <property type="molecule type" value="Genomic_DNA"/>
</dbReference>
<comment type="caution">
    <text evidence="2">The sequence shown here is derived from an EMBL/GenBank/DDBJ whole genome shotgun (WGS) entry which is preliminary data.</text>
</comment>
<protein>
    <recommendedName>
        <fullName evidence="4">DUF4239 domain-containing protein</fullName>
    </recommendedName>
</protein>
<dbReference type="Proteomes" id="UP001369736">
    <property type="component" value="Unassembled WGS sequence"/>
</dbReference>
<dbReference type="RefSeq" id="WP_337703203.1">
    <property type="nucleotide sequence ID" value="NZ_JBBEGM010000004.1"/>
</dbReference>
<evidence type="ECO:0000256" key="1">
    <source>
        <dbReference type="SAM" id="Phobius"/>
    </source>
</evidence>
<sequence>MVAWLGRAPLPVLVVTVFAAVYLAAALVLAGLWLARRAGHSESLGPLSPGLLSPLGLIFGLLVGFLVADVWADRDDAAAAVSREASALRDVDLLMAAFPAQRPEVQRLLAEQIDQYVAEEWPEMAGGDATLTVAPARLVAVQSLVLSLPVQTEGQRVAQDRLVTAADQALESRRTRLVLSGSAIDPLRLTALYLVALTTLAAMGCIHADRLRRAGVSLALLATAMALALTLLCAQAAPFAGYFAIDPDLLLQVRPM</sequence>
<dbReference type="InterPro" id="IPR025333">
    <property type="entry name" value="DUF4239"/>
</dbReference>
<keyword evidence="1" id="KW-0812">Transmembrane</keyword>
<gene>
    <name evidence="2" type="ORF">WCD58_12445</name>
</gene>
<dbReference type="Pfam" id="PF14023">
    <property type="entry name" value="Bestrophin-like"/>
    <property type="match status" value="1"/>
</dbReference>
<keyword evidence="1" id="KW-1133">Transmembrane helix</keyword>
<feature type="transmembrane region" description="Helical" evidence="1">
    <location>
        <begin position="218"/>
        <end position="245"/>
    </location>
</feature>
<evidence type="ECO:0008006" key="4">
    <source>
        <dbReference type="Google" id="ProtNLM"/>
    </source>
</evidence>
<keyword evidence="3" id="KW-1185">Reference proteome</keyword>
<proteinExistence type="predicted"/>
<keyword evidence="1" id="KW-0472">Membrane</keyword>
<organism evidence="2 3">
    <name type="scientific">Actinomycetospora flava</name>
    <dbReference type="NCBI Taxonomy" id="3129232"/>
    <lineage>
        <taxon>Bacteria</taxon>
        <taxon>Bacillati</taxon>
        <taxon>Actinomycetota</taxon>
        <taxon>Actinomycetes</taxon>
        <taxon>Pseudonocardiales</taxon>
        <taxon>Pseudonocardiaceae</taxon>
        <taxon>Actinomycetospora</taxon>
    </lineage>
</organism>
<accession>A0ABU8M4J4</accession>
<name>A0ABU8M4J4_9PSEU</name>
<reference evidence="2 3" key="1">
    <citation type="submission" date="2024-03" db="EMBL/GenBank/DDBJ databases">
        <title>Actinomycetospora sp. OC33-EN07, a novel actinomycete isolated from wild orchid (Aerides multiflora).</title>
        <authorList>
            <person name="Suriyachadkun C."/>
        </authorList>
    </citation>
    <scope>NUCLEOTIDE SEQUENCE [LARGE SCALE GENOMIC DNA]</scope>
    <source>
        <strain evidence="2 3">OC33-EN07</strain>
    </source>
</reference>